<feature type="region of interest" description="Disordered" evidence="5">
    <location>
        <begin position="1"/>
        <end position="103"/>
    </location>
</feature>
<keyword evidence="3" id="KW-0268">Exocytosis</keyword>
<dbReference type="InterPro" id="IPR048628">
    <property type="entry name" value="Sec3_C"/>
</dbReference>
<comment type="caution">
    <text evidence="7">The sequence shown here is derived from an EMBL/GenBank/DDBJ whole genome shotgun (WGS) entry which is preliminary data.</text>
</comment>
<feature type="domain" description="Exocyst complex component Sec3 PIP2-binding N-terminal" evidence="6">
    <location>
        <begin position="160"/>
        <end position="246"/>
    </location>
</feature>
<dbReference type="Pfam" id="PF15277">
    <property type="entry name" value="Sec3-PIP2_bind"/>
    <property type="match status" value="1"/>
</dbReference>
<dbReference type="GO" id="GO:0006893">
    <property type="term" value="P:Golgi to plasma membrane transport"/>
    <property type="evidence" value="ECO:0007669"/>
    <property type="project" value="TreeGrafter"/>
</dbReference>
<evidence type="ECO:0000256" key="5">
    <source>
        <dbReference type="SAM" id="MobiDB-lite"/>
    </source>
</evidence>
<organism evidence="7 8">
    <name type="scientific">Metschnikowia pulcherrima</name>
    <dbReference type="NCBI Taxonomy" id="27326"/>
    <lineage>
        <taxon>Eukaryota</taxon>
        <taxon>Fungi</taxon>
        <taxon>Dikarya</taxon>
        <taxon>Ascomycota</taxon>
        <taxon>Saccharomycotina</taxon>
        <taxon>Pichiomycetes</taxon>
        <taxon>Metschnikowiaceae</taxon>
        <taxon>Metschnikowia</taxon>
    </lineage>
</organism>
<dbReference type="Pfam" id="PF20654">
    <property type="entry name" value="Sec3_C-term"/>
    <property type="match status" value="1"/>
</dbReference>
<keyword evidence="8" id="KW-1185">Reference proteome</keyword>
<name>A0A8H7LF55_9ASCO</name>
<comment type="similarity">
    <text evidence="1">Belongs to the SEC3 family.</text>
</comment>
<dbReference type="EMBL" id="JACBPP010000001">
    <property type="protein sequence ID" value="KAF8005340.1"/>
    <property type="molecule type" value="Genomic_DNA"/>
</dbReference>
<evidence type="ECO:0000256" key="1">
    <source>
        <dbReference type="ARBA" id="ARBA00006518"/>
    </source>
</evidence>
<dbReference type="GO" id="GO:0005886">
    <property type="term" value="C:plasma membrane"/>
    <property type="evidence" value="ECO:0007669"/>
    <property type="project" value="TreeGrafter"/>
</dbReference>
<dbReference type="Pfam" id="PF09763">
    <property type="entry name" value="Sec3_CC"/>
    <property type="match status" value="1"/>
</dbReference>
<gene>
    <name evidence="7" type="ORF">HF325_000797</name>
</gene>
<feature type="compositionally biased region" description="Polar residues" evidence="5">
    <location>
        <begin position="343"/>
        <end position="353"/>
    </location>
</feature>
<feature type="compositionally biased region" description="Low complexity" evidence="5">
    <location>
        <begin position="38"/>
        <end position="57"/>
    </location>
</feature>
<feature type="compositionally biased region" description="Low complexity" evidence="5">
    <location>
        <begin position="65"/>
        <end position="77"/>
    </location>
</feature>
<feature type="region of interest" description="Disordered" evidence="5">
    <location>
        <begin position="323"/>
        <end position="399"/>
    </location>
</feature>
<keyword evidence="4" id="KW-0175">Coiled coil</keyword>
<dbReference type="PANTHER" id="PTHR16092:SF14">
    <property type="entry name" value="EXOCYST COMPLEX COMPONENT 1 ISOFORM X1"/>
    <property type="match status" value="1"/>
</dbReference>
<evidence type="ECO:0000256" key="2">
    <source>
        <dbReference type="ARBA" id="ARBA00022448"/>
    </source>
</evidence>
<evidence type="ECO:0000313" key="8">
    <source>
        <dbReference type="Proteomes" id="UP000649328"/>
    </source>
</evidence>
<dbReference type="InterPro" id="IPR028258">
    <property type="entry name" value="Sec3-PIP2_bind"/>
</dbReference>
<dbReference type="OrthoDB" id="27109at2759"/>
<evidence type="ECO:0000256" key="4">
    <source>
        <dbReference type="ARBA" id="ARBA00023054"/>
    </source>
</evidence>
<proteinExistence type="inferred from homology"/>
<sequence length="1334" mass="149267">MLPLKLRLNHSAKPGKAPQSQPAAQKFPAGFVASAPQAAMPGSMPGSMPGISMGPGAPKSPQKGAKQPLKLPAQQPQTPHPSQPLPRQRSGPSPPVKSMLAPDPRRVIVDHIIRDCYSKLVTVDGKKVPEIKYNTHLLVREYALYPQAPPPADLSPAQIGQIKTRILVVCTKHTGRVLLQKGKYNDQKKVYQIGRTWDLDELACVSRVASDAFILRLNKDYYWKSGDDPGRLHKFVHHLAVIHHRFMGHYPPMQGFTLEGLGLAPPHSAAGVESRDRTQHSVQGKQAPASAPQTQTSLPMNHYLSMDFTVNGTLPVKPMQVMDVDRPMPGQTDLDPSARDVSTRQSTGSSSFRSAHDAVSGPAEESTRDSLTRPLEGSPVKRHPNYPSPQQKPAEQAQPSFVFAPVDDNKSAMPTILEYARKNGLSLPLRNYKPDRETAEARGASENLETAALYGLQLENRLGDHPQTEPAHFEFELPKQDIVLDPQNGDIDSIEEASLTGSSIETQIYVAKRNPPNGHQLGSRKDSVIDDSIREIEDFMASQFGNEPEMENIESAKARHSSENQVRKLLVPLAVAAENDLTGIQKPPQESERDLEIAATSTPEPLTHIGPKEKLEKDPEIEELLDEMGWNPTDGADNCVKMLRKELASVRRRNVSELTTLDFGKDTLANEVKVSSGEIDNLTEIFKKMEANFKMIAPQINNIENNSKGLQVEAVNKKILYNELKEIMHKVRLSDRDLRAVANYEEFDDLSMVPVLESKLLMLYDALGAIGNKTEDDDLSQMTALKQFNDTYEQASLSFVRKYLAYITSQFKCVIEELNGNAANIYPDMILPSFHKQYAFVGVNSFVKFISERDFRNIVDKINSYAATFFENVLSTRSKGDNTRVNSSRNSRLAYKSDPISSLKKNKSSRFGSARLLGRGPGSSGDLANKPKSAAADAGGSEEIGDARLVVHLAKESTEFMLVTQFFLGSFFHLTSEDDFATFIRNISLEQRNAWYEEEDIDSINYKTNSHELLRSMNAIFGNFINKFTREITPADLVTIQVLIGLFGLLADAERRSQDFVAYSFLFKLTERYKANWDRFVAHHVDVLNKSDVRAKGGLLPAVRNLNQIITVIETSEHDAQTSQPELTAVDSLILQTYTLLTKAACDLFSRDDPLLKSNAHDEKERAYRNVAILQNLFFILQQLDEYDSLRTAGMSVKLKEVFKTVQQDYFDYIIRMHIGRICDFVTAHGHGDQKSTSKKESKILVRGICSAHSPREMSLKIAEMHKRLERQVVSSDTVLEHDLLDFLWKHLEVVVETVFRDFHLIARTIDKDIEESVSAGEIRRLFGQEHPTK</sequence>
<reference evidence="7" key="1">
    <citation type="submission" date="2020-10" db="EMBL/GenBank/DDBJ databases">
        <title>The Whole-Genome Sequence of Metschnikowia persimmonesis, a Novel Endophytic Yeast Species Isolated from Medicinal Plant Diospyros kaki Thumb.</title>
        <authorList>
            <person name="Rahmat E."/>
            <person name="Kang Y."/>
        </authorList>
    </citation>
    <scope>NUCLEOTIDE SEQUENCE</scope>
    <source>
        <strain evidence="7">KIOM G15050</strain>
    </source>
</reference>
<keyword evidence="2" id="KW-0813">Transport</keyword>
<dbReference type="SMART" id="SM01313">
    <property type="entry name" value="Sec3-PIP2_bind"/>
    <property type="match status" value="1"/>
</dbReference>
<dbReference type="PANTHER" id="PTHR16092">
    <property type="entry name" value="SEC3/SYNTAXIN-RELATED"/>
    <property type="match status" value="1"/>
</dbReference>
<feature type="compositionally biased region" description="Polar residues" evidence="5">
    <location>
        <begin position="388"/>
        <end position="399"/>
    </location>
</feature>
<feature type="region of interest" description="Disordered" evidence="5">
    <location>
        <begin position="898"/>
        <end position="939"/>
    </location>
</feature>
<dbReference type="GO" id="GO:0000145">
    <property type="term" value="C:exocyst"/>
    <property type="evidence" value="ECO:0007669"/>
    <property type="project" value="InterPro"/>
</dbReference>
<dbReference type="GO" id="GO:0006887">
    <property type="term" value="P:exocytosis"/>
    <property type="evidence" value="ECO:0007669"/>
    <property type="project" value="UniProtKB-KW"/>
</dbReference>
<protein>
    <recommendedName>
        <fullName evidence="6">Exocyst complex component Sec3 PIP2-binding N-terminal domain-containing protein</fullName>
    </recommendedName>
</protein>
<accession>A0A8H7LF55</accession>
<evidence type="ECO:0000256" key="3">
    <source>
        <dbReference type="ARBA" id="ARBA00022483"/>
    </source>
</evidence>
<evidence type="ECO:0000259" key="6">
    <source>
        <dbReference type="SMART" id="SM01313"/>
    </source>
</evidence>
<dbReference type="Proteomes" id="UP000649328">
    <property type="component" value="Unassembled WGS sequence"/>
</dbReference>
<dbReference type="GO" id="GO:0005546">
    <property type="term" value="F:phosphatidylinositol-4,5-bisphosphate binding"/>
    <property type="evidence" value="ECO:0007669"/>
    <property type="project" value="TreeGrafter"/>
</dbReference>
<dbReference type="InterPro" id="IPR019160">
    <property type="entry name" value="Sec3_CC"/>
</dbReference>
<dbReference type="Gene3D" id="2.30.29.90">
    <property type="match status" value="1"/>
</dbReference>
<feature type="region of interest" description="Disordered" evidence="5">
    <location>
        <begin position="267"/>
        <end position="297"/>
    </location>
</feature>
<evidence type="ECO:0000313" key="7">
    <source>
        <dbReference type="EMBL" id="KAF8005340.1"/>
    </source>
</evidence>